<dbReference type="PROSITE" id="PS51257">
    <property type="entry name" value="PROKAR_LIPOPROTEIN"/>
    <property type="match status" value="1"/>
</dbReference>
<comment type="caution">
    <text evidence="1">The sequence shown here is derived from an EMBL/GenBank/DDBJ whole genome shotgun (WGS) entry which is preliminary data.</text>
</comment>
<protein>
    <submittedName>
        <fullName evidence="1">Uncharacterized protein</fullName>
    </submittedName>
</protein>
<evidence type="ECO:0000313" key="1">
    <source>
        <dbReference type="EMBL" id="PVW14172.1"/>
    </source>
</evidence>
<evidence type="ECO:0000313" key="2">
    <source>
        <dbReference type="Proteomes" id="UP000245962"/>
    </source>
</evidence>
<dbReference type="Proteomes" id="UP000245962">
    <property type="component" value="Unassembled WGS sequence"/>
</dbReference>
<gene>
    <name evidence="1" type="ORF">DDV96_10180</name>
</gene>
<dbReference type="EMBL" id="QEHR01000006">
    <property type="protein sequence ID" value="PVW14172.1"/>
    <property type="molecule type" value="Genomic_DNA"/>
</dbReference>
<dbReference type="AlphaFoldDB" id="A0A2U0HZ63"/>
<dbReference type="RefSeq" id="WP_116694661.1">
    <property type="nucleotide sequence ID" value="NZ_QEHR01000006.1"/>
</dbReference>
<name>A0A2U0HZ63_9FLAO</name>
<keyword evidence="2" id="KW-1185">Reference proteome</keyword>
<sequence length="235" mass="27528">MKKFLFTTFIFSVVILAFCSCNQKENIYEEEFEQAVFYELFPAILDSLHYDKRLMPPAPPPSSFVNSNGIRIEYDSINYKQVMENWKIHKQKILKDTASVYLIVSDSIENIERNDLYKLKNHFDKQNITIETNDLKLKEGYRVDLKKLKAKDKKIKFKYRSEFPKGRDFWKNNYNIYIAASISFDHILFDKTKNFGVLNAGYTLGILSGNGVRIFIKKEANGKWVIDDIVGTWVS</sequence>
<organism evidence="1 2">
    <name type="scientific">Marixanthomonas spongiae</name>
    <dbReference type="NCBI Taxonomy" id="2174845"/>
    <lineage>
        <taxon>Bacteria</taxon>
        <taxon>Pseudomonadati</taxon>
        <taxon>Bacteroidota</taxon>
        <taxon>Flavobacteriia</taxon>
        <taxon>Flavobacteriales</taxon>
        <taxon>Flavobacteriaceae</taxon>
        <taxon>Marixanthomonas</taxon>
    </lineage>
</organism>
<accession>A0A2U0HZ63</accession>
<reference evidence="1 2" key="1">
    <citation type="submission" date="2018-04" db="EMBL/GenBank/DDBJ databases">
        <title>Marixanthomonas spongiae HN-E44 sp. nov., isolated from a marine sponge.</title>
        <authorList>
            <person name="Luo L."/>
            <person name="Zhuang L."/>
        </authorList>
    </citation>
    <scope>NUCLEOTIDE SEQUENCE [LARGE SCALE GENOMIC DNA]</scope>
    <source>
        <strain evidence="1 2">HN-E44</strain>
    </source>
</reference>
<dbReference type="OrthoDB" id="1048413at2"/>
<proteinExistence type="predicted"/>